<dbReference type="Gene3D" id="3.40.50.1580">
    <property type="entry name" value="Nucleoside phosphorylase domain"/>
    <property type="match status" value="1"/>
</dbReference>
<name>A0A1I6F4D9_9PSEU</name>
<evidence type="ECO:0000259" key="1">
    <source>
        <dbReference type="Pfam" id="PF01048"/>
    </source>
</evidence>
<dbReference type="PANTHER" id="PTHR46832">
    <property type="entry name" value="5'-METHYLTHIOADENOSINE/S-ADENOSYLHOMOCYSTEINE NUCLEOSIDASE"/>
    <property type="match status" value="1"/>
</dbReference>
<reference evidence="3" key="1">
    <citation type="submission" date="2016-10" db="EMBL/GenBank/DDBJ databases">
        <authorList>
            <person name="Varghese N."/>
            <person name="Submissions S."/>
        </authorList>
    </citation>
    <scope>NUCLEOTIDE SEQUENCE [LARGE SCALE GENOMIC DNA]</scope>
    <source>
        <strain evidence="3">DSM 44232</strain>
    </source>
</reference>
<accession>A0A1I6F4D9</accession>
<evidence type="ECO:0000313" key="3">
    <source>
        <dbReference type="Proteomes" id="UP000198583"/>
    </source>
</evidence>
<dbReference type="EMBL" id="FOYL01000008">
    <property type="protein sequence ID" value="SFR24816.1"/>
    <property type="molecule type" value="Genomic_DNA"/>
</dbReference>
<dbReference type="GO" id="GO:0009116">
    <property type="term" value="P:nucleoside metabolic process"/>
    <property type="evidence" value="ECO:0007669"/>
    <property type="project" value="InterPro"/>
</dbReference>
<evidence type="ECO:0000313" key="2">
    <source>
        <dbReference type="EMBL" id="SFR24816.1"/>
    </source>
</evidence>
<proteinExistence type="predicted"/>
<dbReference type="GO" id="GO:0008782">
    <property type="term" value="F:adenosylhomocysteine nucleosidase activity"/>
    <property type="evidence" value="ECO:0007669"/>
    <property type="project" value="TreeGrafter"/>
</dbReference>
<sequence>MTTEPTDTVLVLTALEPEYIAVRDLIESPEVQGHAAGTRFATGSIRGRAGRVVLALVGVGNQSAAALAERAISRFQPRAVFFAGIAGALHDDLDLGAVVVGTKVYAYHGGFEESAGFSARPQAWDADHELEEIARAVSRDDSWHAGLPDAPAVHFRPIAAGEVVINSRDTALAEHLRRTYGDAAAVELESAGSAKAAQLNRTPFLTVRGISDKADGDKHKTDAKGWRSVAARNAAAFTIAVVTQVLLPSERKSLPPKAIAWSSLLRPVDVNWRTDLTGSRSAVERCAVELHIVPVDDFGRLEDHGLDLLRDMLPAHGRARLLFKGTDQLTTAVTSQVVWVRSAPSPYGHSGLAVHRTGQRTTWSPLPNDHLGSMLDRDDLAERIEQALRLLAEIPDLPTPASVALAAGLEPVAGLTEDDAHTPRRHAGSSRVAPHVRVLPADMVPFTTLLAHPAEVADEISARLHLAFQQAH</sequence>
<dbReference type="Proteomes" id="UP000198583">
    <property type="component" value="Unassembled WGS sequence"/>
</dbReference>
<dbReference type="InterPro" id="IPR035994">
    <property type="entry name" value="Nucleoside_phosphorylase_sf"/>
</dbReference>
<dbReference type="STRING" id="84724.SAMN04488564_10886"/>
<dbReference type="PANTHER" id="PTHR46832:SF1">
    <property type="entry name" value="5'-METHYLTHIOADENOSINE_S-ADENOSYLHOMOCYSTEINE NUCLEOSIDASE"/>
    <property type="match status" value="1"/>
</dbReference>
<dbReference type="AlphaFoldDB" id="A0A1I6F4D9"/>
<dbReference type="GO" id="GO:0019284">
    <property type="term" value="P:L-methionine salvage from S-adenosylmethionine"/>
    <property type="evidence" value="ECO:0007669"/>
    <property type="project" value="TreeGrafter"/>
</dbReference>
<dbReference type="GO" id="GO:0005829">
    <property type="term" value="C:cytosol"/>
    <property type="evidence" value="ECO:0007669"/>
    <property type="project" value="TreeGrafter"/>
</dbReference>
<dbReference type="InterPro" id="IPR000845">
    <property type="entry name" value="Nucleoside_phosphorylase_d"/>
</dbReference>
<organism evidence="2 3">
    <name type="scientific">Lentzea waywayandensis</name>
    <dbReference type="NCBI Taxonomy" id="84724"/>
    <lineage>
        <taxon>Bacteria</taxon>
        <taxon>Bacillati</taxon>
        <taxon>Actinomycetota</taxon>
        <taxon>Actinomycetes</taxon>
        <taxon>Pseudonocardiales</taxon>
        <taxon>Pseudonocardiaceae</taxon>
        <taxon>Lentzea</taxon>
    </lineage>
</organism>
<dbReference type="Pfam" id="PF01048">
    <property type="entry name" value="PNP_UDP_1"/>
    <property type="match status" value="1"/>
</dbReference>
<keyword evidence="3" id="KW-1185">Reference proteome</keyword>
<gene>
    <name evidence="2" type="ORF">SAMN04488564_10886</name>
</gene>
<dbReference type="RefSeq" id="WP_177320646.1">
    <property type="nucleotide sequence ID" value="NZ_FOYL01000008.1"/>
</dbReference>
<protein>
    <submittedName>
        <fullName evidence="2">5'-methylthioadenosine/S-adenosylhomocysteine nucleosidase</fullName>
    </submittedName>
</protein>
<dbReference type="CDD" id="cd09008">
    <property type="entry name" value="MTAN"/>
    <property type="match status" value="1"/>
</dbReference>
<dbReference type="GO" id="GO:0008930">
    <property type="term" value="F:methylthioadenosine nucleosidase activity"/>
    <property type="evidence" value="ECO:0007669"/>
    <property type="project" value="TreeGrafter"/>
</dbReference>
<dbReference type="SUPFAM" id="SSF53167">
    <property type="entry name" value="Purine and uridine phosphorylases"/>
    <property type="match status" value="1"/>
</dbReference>
<feature type="domain" description="Nucleoside phosphorylase" evidence="1">
    <location>
        <begin position="9"/>
        <end position="242"/>
    </location>
</feature>